<dbReference type="Proteomes" id="UP000228380">
    <property type="component" value="Chromosome 5"/>
</dbReference>
<dbReference type="InterPro" id="IPR045237">
    <property type="entry name" value="COPS7/eIF3m"/>
</dbReference>
<evidence type="ECO:0000256" key="1">
    <source>
        <dbReference type="ARBA" id="ARBA00022790"/>
    </source>
</evidence>
<protein>
    <submittedName>
        <fullName evidence="3">COP9 signalosome complex subunit 7-like isoform X4</fullName>
    </submittedName>
</protein>
<dbReference type="PANTHER" id="PTHR15350">
    <property type="entry name" value="COP9 SIGNALOSOME COMPLEX SUBUNIT 7/DENDRITIC CELL PROTEIN GA17"/>
    <property type="match status" value="1"/>
</dbReference>
<dbReference type="GeneID" id="103704665"/>
<accession>A0A8B7BVI2</accession>
<evidence type="ECO:0000313" key="2">
    <source>
        <dbReference type="Proteomes" id="UP000228380"/>
    </source>
</evidence>
<reference evidence="2" key="1">
    <citation type="journal article" date="2019" name="Nat. Commun.">
        <title>Genome-wide association mapping of date palm fruit traits.</title>
        <authorList>
            <person name="Hazzouri K.M."/>
            <person name="Gros-Balthazard M."/>
            <person name="Flowers J.M."/>
            <person name="Copetti D."/>
            <person name="Lemansour A."/>
            <person name="Lebrun M."/>
            <person name="Masmoudi K."/>
            <person name="Ferrand S."/>
            <person name="Dhar M.I."/>
            <person name="Fresquez Z.A."/>
            <person name="Rosas U."/>
            <person name="Zhang J."/>
            <person name="Talag J."/>
            <person name="Lee S."/>
            <person name="Kudrna D."/>
            <person name="Powell R.F."/>
            <person name="Leitch I.J."/>
            <person name="Krueger R.R."/>
            <person name="Wing R.A."/>
            <person name="Amiri K.M.A."/>
            <person name="Purugganan M.D."/>
        </authorList>
    </citation>
    <scope>NUCLEOTIDE SEQUENCE [LARGE SCALE GENOMIC DNA]</scope>
    <source>
        <strain evidence="2">cv. Khalas</strain>
    </source>
</reference>
<dbReference type="AlphaFoldDB" id="A0A8B7BVI2"/>
<keyword evidence="1" id="KW-0736">Signalosome</keyword>
<organism evidence="2 3">
    <name type="scientific">Phoenix dactylifera</name>
    <name type="common">Date palm</name>
    <dbReference type="NCBI Taxonomy" id="42345"/>
    <lineage>
        <taxon>Eukaryota</taxon>
        <taxon>Viridiplantae</taxon>
        <taxon>Streptophyta</taxon>
        <taxon>Embryophyta</taxon>
        <taxon>Tracheophyta</taxon>
        <taxon>Spermatophyta</taxon>
        <taxon>Magnoliopsida</taxon>
        <taxon>Liliopsida</taxon>
        <taxon>Arecaceae</taxon>
        <taxon>Coryphoideae</taxon>
        <taxon>Phoeniceae</taxon>
        <taxon>Phoenix</taxon>
    </lineage>
</organism>
<proteinExistence type="predicted"/>
<dbReference type="RefSeq" id="XP_008786276.1">
    <property type="nucleotide sequence ID" value="XM_008788054.3"/>
</dbReference>
<sequence length="215" mass="24325">MDIERKHAELIDLFVKQAAVLDGPALAGLVLEASSHPSLFAFSEILSVPNLAKLEGTLYSSSLDVLRLFAYGTWSDYKCNAGSLPALSFDQVRKLKQLSVLTLAETNKGIVRGKLDQLSRCFEVQFAAGRDLRPEQLNSMIQTLAHWLDTSDSLLHLIQDKIKWADTMSEATKKHRKEIEDRVEEVKKSLKKLNTLSRQTWTYEATRRCSLNMEE</sequence>
<dbReference type="PANTHER" id="PTHR15350:SF5">
    <property type="entry name" value="COP9 SIGNALOSOME COMPLEX SUBUNIT 7"/>
    <property type="match status" value="1"/>
</dbReference>
<keyword evidence="2" id="KW-1185">Reference proteome</keyword>
<dbReference type="OrthoDB" id="10265275at2759"/>
<name>A0A8B7BVI2_PHODC</name>
<dbReference type="GO" id="GO:0008180">
    <property type="term" value="C:COP9 signalosome"/>
    <property type="evidence" value="ECO:0007669"/>
    <property type="project" value="UniProtKB-KW"/>
</dbReference>
<gene>
    <name evidence="3" type="primary">LOC103704665</name>
</gene>
<reference evidence="3" key="2">
    <citation type="submission" date="2025-08" db="UniProtKB">
        <authorList>
            <consortium name="RefSeq"/>
        </authorList>
    </citation>
    <scope>IDENTIFICATION</scope>
    <source>
        <tissue evidence="3">Young leaves</tissue>
    </source>
</reference>
<evidence type="ECO:0000313" key="3">
    <source>
        <dbReference type="RefSeq" id="XP_008786276.1"/>
    </source>
</evidence>